<dbReference type="RefSeq" id="WP_085545682.1">
    <property type="nucleotide sequence ID" value="NZ_FXBB01000054.1"/>
</dbReference>
<dbReference type="STRING" id="561720.SAMN06275492_1544"/>
<dbReference type="PANTHER" id="PTHR33525">
    <property type="match status" value="1"/>
</dbReference>
<feature type="domain" description="HDOD" evidence="1">
    <location>
        <begin position="135"/>
        <end position="329"/>
    </location>
</feature>
<dbReference type="PROSITE" id="PS51833">
    <property type="entry name" value="HDOD"/>
    <property type="match status" value="1"/>
</dbReference>
<dbReference type="OrthoDB" id="9770715at2"/>
<dbReference type="NCBIfam" id="TIGR00277">
    <property type="entry name" value="HDIG"/>
    <property type="match status" value="1"/>
</dbReference>
<dbReference type="EMBL" id="FXBB01000054">
    <property type="protein sequence ID" value="SMG51004.1"/>
    <property type="molecule type" value="Genomic_DNA"/>
</dbReference>
<reference evidence="3" key="1">
    <citation type="submission" date="2017-04" db="EMBL/GenBank/DDBJ databases">
        <authorList>
            <person name="Varghese N."/>
            <person name="Submissions S."/>
        </authorList>
    </citation>
    <scope>NUCLEOTIDE SEQUENCE [LARGE SCALE GENOMIC DNA]</scope>
    <source>
        <strain evidence="3">USBA 82</strain>
    </source>
</reference>
<dbReference type="InterPro" id="IPR013976">
    <property type="entry name" value="HDOD"/>
</dbReference>
<name>A0A1X7LBY1_9BACT</name>
<dbReference type="Pfam" id="PF08668">
    <property type="entry name" value="HDOD"/>
    <property type="match status" value="1"/>
</dbReference>
<dbReference type="SMART" id="SM00471">
    <property type="entry name" value="HDc"/>
    <property type="match status" value="1"/>
</dbReference>
<protein>
    <submittedName>
        <fullName evidence="2">HDIG domain-containing protein</fullName>
    </submittedName>
</protein>
<dbReference type="InterPro" id="IPR003607">
    <property type="entry name" value="HD/PDEase_dom"/>
</dbReference>
<dbReference type="PANTHER" id="PTHR33525:SF3">
    <property type="entry name" value="RIBONUCLEASE Y"/>
    <property type="match status" value="1"/>
</dbReference>
<evidence type="ECO:0000313" key="3">
    <source>
        <dbReference type="Proteomes" id="UP000193355"/>
    </source>
</evidence>
<organism evidence="2 3">
    <name type="scientific">Dethiosulfovibrio salsuginis</name>
    <dbReference type="NCBI Taxonomy" id="561720"/>
    <lineage>
        <taxon>Bacteria</taxon>
        <taxon>Thermotogati</taxon>
        <taxon>Synergistota</taxon>
        <taxon>Synergistia</taxon>
        <taxon>Synergistales</taxon>
        <taxon>Dethiosulfovibrionaceae</taxon>
        <taxon>Dethiosulfovibrio</taxon>
    </lineage>
</organism>
<evidence type="ECO:0000313" key="2">
    <source>
        <dbReference type="EMBL" id="SMG51004.1"/>
    </source>
</evidence>
<proteinExistence type="predicted"/>
<gene>
    <name evidence="2" type="ORF">SAMN06275492_1544</name>
</gene>
<dbReference type="InterPro" id="IPR006675">
    <property type="entry name" value="HDIG_dom"/>
</dbReference>
<accession>A0A1X7LBY1</accession>
<dbReference type="Gene3D" id="1.10.3210.10">
    <property type="entry name" value="Hypothetical protein af1432"/>
    <property type="match status" value="1"/>
</dbReference>
<keyword evidence="3" id="KW-1185">Reference proteome</keyword>
<dbReference type="InterPro" id="IPR052340">
    <property type="entry name" value="RNase_Y/CdgJ"/>
</dbReference>
<dbReference type="CDD" id="cd00077">
    <property type="entry name" value="HDc"/>
    <property type="match status" value="1"/>
</dbReference>
<dbReference type="Proteomes" id="UP000193355">
    <property type="component" value="Unassembled WGS sequence"/>
</dbReference>
<evidence type="ECO:0000259" key="1">
    <source>
        <dbReference type="PROSITE" id="PS51833"/>
    </source>
</evidence>
<dbReference type="AlphaFoldDB" id="A0A1X7LBY1"/>
<sequence>MTKITVDRLRRGMVLSSDVVDRSGLKLLPSGTVITDHYMQSLREWGIYQVEVVDRQDRGQGQGDDMISRGIKVAKKFSPLPMDDPLVSYLYDRALKRPVDPTKGESFISRPVGSRGKGIPSYLSVMQLLESHPDLVSLPDVYYRIVECLKSPISSSSDLAAVVGMDTNLTARLLRLVNSPVYSPSSPVNTVARAITLLGAKQLSTLALGVSVISIFDDLSPEYLTMEEFWRHSLATAIIAKLIAKDLKLDQELLFTGGTLHDLGRLIMVERMPFQMEAAIYLSYSKQTPLYEAEREAVGFDHGRVGGKLLKMWGIPDPLQSIVRFHHNPAMAKGLELEANVIALSDMIAIALDIGTSGSKVMPPMKFSGKIAPWLSPEHLDRWIDQAESQIDGAMEFFSFGSNRPSQTHKPLV</sequence>
<dbReference type="SUPFAM" id="SSF109604">
    <property type="entry name" value="HD-domain/PDEase-like"/>
    <property type="match status" value="1"/>
</dbReference>